<proteinExistence type="predicted"/>
<dbReference type="AlphaFoldDB" id="A0A2P2NWT6"/>
<organism evidence="2">
    <name type="scientific">Rhizophora mucronata</name>
    <name type="common">Asiatic mangrove</name>
    <dbReference type="NCBI Taxonomy" id="61149"/>
    <lineage>
        <taxon>Eukaryota</taxon>
        <taxon>Viridiplantae</taxon>
        <taxon>Streptophyta</taxon>
        <taxon>Embryophyta</taxon>
        <taxon>Tracheophyta</taxon>
        <taxon>Spermatophyta</taxon>
        <taxon>Magnoliopsida</taxon>
        <taxon>eudicotyledons</taxon>
        <taxon>Gunneridae</taxon>
        <taxon>Pentapetalae</taxon>
        <taxon>rosids</taxon>
        <taxon>fabids</taxon>
        <taxon>Malpighiales</taxon>
        <taxon>Rhizophoraceae</taxon>
        <taxon>Rhizophora</taxon>
    </lineage>
</organism>
<evidence type="ECO:0000313" key="2">
    <source>
        <dbReference type="EMBL" id="MBX46933.1"/>
    </source>
</evidence>
<evidence type="ECO:0000256" key="1">
    <source>
        <dbReference type="SAM" id="MobiDB-lite"/>
    </source>
</evidence>
<sequence>MPSIGQKDIFMCSSDGEEVSESETDLRPI</sequence>
<reference evidence="2" key="1">
    <citation type="submission" date="2018-02" db="EMBL/GenBank/DDBJ databases">
        <title>Rhizophora mucronata_Transcriptome.</title>
        <authorList>
            <person name="Meera S.P."/>
            <person name="Sreeshan A."/>
            <person name="Augustine A."/>
        </authorList>
    </citation>
    <scope>NUCLEOTIDE SEQUENCE</scope>
    <source>
        <tissue evidence="2">Leaf</tissue>
    </source>
</reference>
<feature type="region of interest" description="Disordered" evidence="1">
    <location>
        <begin position="1"/>
        <end position="29"/>
    </location>
</feature>
<name>A0A2P2NWT6_RHIMU</name>
<accession>A0A2P2NWT6</accession>
<protein>
    <submittedName>
        <fullName evidence="2">Uncharacterized protein</fullName>
    </submittedName>
</protein>
<dbReference type="EMBL" id="GGEC01066449">
    <property type="protein sequence ID" value="MBX46933.1"/>
    <property type="molecule type" value="Transcribed_RNA"/>
</dbReference>